<organism evidence="1 2">
    <name type="scientific">Clonostachys rosea f. rosea IK726</name>
    <dbReference type="NCBI Taxonomy" id="1349383"/>
    <lineage>
        <taxon>Eukaryota</taxon>
        <taxon>Fungi</taxon>
        <taxon>Dikarya</taxon>
        <taxon>Ascomycota</taxon>
        <taxon>Pezizomycotina</taxon>
        <taxon>Sordariomycetes</taxon>
        <taxon>Hypocreomycetidae</taxon>
        <taxon>Hypocreales</taxon>
        <taxon>Bionectriaceae</taxon>
        <taxon>Clonostachys</taxon>
    </lineage>
</organism>
<gene>
    <name evidence="1" type="ORF">CRV2_00003449</name>
</gene>
<protein>
    <submittedName>
        <fullName evidence="1">Uncharacterized protein</fullName>
    </submittedName>
</protein>
<name>A0ACA9T6F0_BIOOC</name>
<proteinExistence type="predicted"/>
<comment type="caution">
    <text evidence="1">The sequence shown here is derived from an EMBL/GenBank/DDBJ whole genome shotgun (WGS) entry which is preliminary data.</text>
</comment>
<evidence type="ECO:0000313" key="1">
    <source>
        <dbReference type="EMBL" id="CAG9936271.1"/>
    </source>
</evidence>
<dbReference type="EMBL" id="CADEHS020000001">
    <property type="protein sequence ID" value="CAG9936271.1"/>
    <property type="molecule type" value="Genomic_DNA"/>
</dbReference>
<accession>A0ACA9T6F0</accession>
<dbReference type="Proteomes" id="UP000836387">
    <property type="component" value="Unassembled WGS sequence"/>
</dbReference>
<sequence>MSRPSPGSPSSLTIDGVGGDNQHLAHCHGPIRRRRRRVISCDSCRRLKCRCLVEDGQDSCNRCRALQLNCSKSTDQRGSASTHSSFSNDLHVESRLQRIEERMIQISSPNYPEFAPIPEVPSPATSSGHFSARDTNLESRDGLQHVGLIDQNVSSCPAEVIRKVSKVLNGGQRRTFDRSQDLLSIGLLDEQTAAEVMQIFITQCRHSLFIQDERDLASGRDLRATSPFLHAACCLHGIKHARFDGTPLHRRVYEAVRQMLGDAMLVTPLPIEEITGILIMAMYASSPTRGPEYIDSWLLSGHCAQQAMLTINFSDISERLDSGLATSADQRAVRTWAIISLVHLHWAAITGRPPTIPAAYLLQSQLLLNFEQATMRDGMLVAEVRLFKILHQNLESNDFLDNNGTSTSLCTWKEKWSYLFDLPTSGVLRMSHSVAWLLLTRRSLEVQRRNGDLGSFVNLATQASPFTPDYTNTSSYQDTEVILYKWAYNALHNFLSLPSASYHGMPEFYLLSLGYSLLVLGKYDKIPAGLTPINVYDKLKSLEQRCEKSKRVSSAVEFALEKALARVATLLDVSAEG</sequence>
<keyword evidence="2" id="KW-1185">Reference proteome</keyword>
<evidence type="ECO:0000313" key="2">
    <source>
        <dbReference type="Proteomes" id="UP000836387"/>
    </source>
</evidence>
<reference evidence="1" key="2">
    <citation type="submission" date="2021-10" db="EMBL/GenBank/DDBJ databases">
        <authorList>
            <person name="Piombo E."/>
        </authorList>
    </citation>
    <scope>NUCLEOTIDE SEQUENCE</scope>
</reference>
<reference evidence="1" key="1">
    <citation type="submission" date="2020-04" db="EMBL/GenBank/DDBJ databases">
        <authorList>
            <person name="Broberg M."/>
        </authorList>
    </citation>
    <scope>NUCLEOTIDE SEQUENCE</scope>
</reference>